<evidence type="ECO:0000313" key="4">
    <source>
        <dbReference type="Proteomes" id="UP001566476"/>
    </source>
</evidence>
<evidence type="ECO:0000256" key="1">
    <source>
        <dbReference type="ARBA" id="ARBA00007768"/>
    </source>
</evidence>
<accession>A0ABV4HZ79</accession>
<sequence length="248" mass="25196">MSADTAVEICIDDVDGAVVAQECGAARVEVCAALSEGGTTPSWGALTAILARVQRLEVSVLVRPRAGNFTYSVAETDTQLADIAAVRSLSAPPDVRLGVVVGPLRADGTVDTDLLRRLVAAAGDLPVTFHRAFDTLADLSGALETLIDAGVTRVLTSGGARTALEGVDVLAGLVAHAGDRIEVMAGGGVRACNAAELVARTGVPAVHLRAGEPVVTAASSATDISYDVPRQVTAPGPVRAVVAALAEW</sequence>
<comment type="subcellular location">
    <subcellularLocation>
        <location evidence="2">Cytoplasm</location>
    </subcellularLocation>
</comment>
<keyword evidence="4" id="KW-1185">Reference proteome</keyword>
<dbReference type="InterPro" id="IPR005627">
    <property type="entry name" value="CutC-like"/>
</dbReference>
<dbReference type="Gene3D" id="3.20.20.380">
    <property type="entry name" value="Copper homeostasis (CutC) domain"/>
    <property type="match status" value="1"/>
</dbReference>
<dbReference type="PANTHER" id="PTHR12598:SF0">
    <property type="entry name" value="COPPER HOMEOSTASIS PROTEIN CUTC HOMOLOG"/>
    <property type="match status" value="1"/>
</dbReference>
<dbReference type="Proteomes" id="UP001566476">
    <property type="component" value="Unassembled WGS sequence"/>
</dbReference>
<gene>
    <name evidence="2" type="primary">cutC</name>
    <name evidence="3" type="ORF">AB2L28_05645</name>
</gene>
<evidence type="ECO:0000313" key="3">
    <source>
        <dbReference type="EMBL" id="MEZ0491717.1"/>
    </source>
</evidence>
<dbReference type="EMBL" id="JBGGTQ010000002">
    <property type="protein sequence ID" value="MEZ0491717.1"/>
    <property type="molecule type" value="Genomic_DNA"/>
</dbReference>
<dbReference type="PANTHER" id="PTHR12598">
    <property type="entry name" value="COPPER HOMEOSTASIS PROTEIN CUTC"/>
    <property type="match status" value="1"/>
</dbReference>
<protein>
    <recommendedName>
        <fullName evidence="2">PF03932 family protein CutC</fullName>
    </recommendedName>
</protein>
<comment type="caution">
    <text evidence="3">The sequence shown here is derived from an EMBL/GenBank/DDBJ whole genome shotgun (WGS) entry which is preliminary data.</text>
</comment>
<dbReference type="RefSeq" id="WP_370717746.1">
    <property type="nucleotide sequence ID" value="NZ_JBGGTQ010000002.1"/>
</dbReference>
<organism evidence="3 4">
    <name type="scientific">Kineococcus mangrovi</name>
    <dbReference type="NCBI Taxonomy" id="1660183"/>
    <lineage>
        <taxon>Bacteria</taxon>
        <taxon>Bacillati</taxon>
        <taxon>Actinomycetota</taxon>
        <taxon>Actinomycetes</taxon>
        <taxon>Kineosporiales</taxon>
        <taxon>Kineosporiaceae</taxon>
        <taxon>Kineococcus</taxon>
    </lineage>
</organism>
<dbReference type="SUPFAM" id="SSF110395">
    <property type="entry name" value="CutC-like"/>
    <property type="match status" value="1"/>
</dbReference>
<dbReference type="InterPro" id="IPR036822">
    <property type="entry name" value="CutC-like_dom_sf"/>
</dbReference>
<proteinExistence type="inferred from homology"/>
<comment type="similarity">
    <text evidence="1 2">Belongs to the CutC family.</text>
</comment>
<reference evidence="3 4" key="1">
    <citation type="submission" date="2024-07" db="EMBL/GenBank/DDBJ databases">
        <authorList>
            <person name="Thanompreechachai J."/>
            <person name="Duangmal K."/>
        </authorList>
    </citation>
    <scope>NUCLEOTIDE SEQUENCE [LARGE SCALE GENOMIC DNA]</scope>
    <source>
        <strain evidence="3 4">TBRC 1896</strain>
    </source>
</reference>
<comment type="caution">
    <text evidence="2">Once thought to be involved in copper homeostasis, experiments in E.coli have shown this is not the case.</text>
</comment>
<dbReference type="Pfam" id="PF03932">
    <property type="entry name" value="CutC"/>
    <property type="match status" value="1"/>
</dbReference>
<evidence type="ECO:0000256" key="2">
    <source>
        <dbReference type="HAMAP-Rule" id="MF_00795"/>
    </source>
</evidence>
<dbReference type="HAMAP" id="MF_00795">
    <property type="entry name" value="CutC"/>
    <property type="match status" value="1"/>
</dbReference>
<name>A0ABV4HZ79_9ACTN</name>
<keyword evidence="2" id="KW-0963">Cytoplasm</keyword>